<protein>
    <recommendedName>
        <fullName evidence="5">Survival motor neuron interacting protein 1-domain-containing protein</fullName>
    </recommendedName>
</protein>
<feature type="region of interest" description="Disordered" evidence="2">
    <location>
        <begin position="54"/>
        <end position="77"/>
    </location>
</feature>
<name>A0A9P6ETT0_9AGAR</name>
<feature type="region of interest" description="Disordered" evidence="2">
    <location>
        <begin position="146"/>
        <end position="172"/>
    </location>
</feature>
<keyword evidence="4" id="KW-1185">Reference proteome</keyword>
<sequence>MASLKRKHDELDESDEDEPAYGKQILPVANLPNDFNEEPVDGLQYLFTVRRDARQRPDVIRAPNPYSQADSLDHEPSEDVDVESLQLPSEEWREQFEYRFLNFRKNIKQPTIHVGPPNHGSRRLMPDKKDRDLWWAFLEGQPESDWTPVAKSNSKFQKPSRPPRGMRAWADDPQPRRNLVSLHDTSLMNDEGEVEQVLRVDPAESLPSPAGTPIPLDYLEGAMQPGSSTSASGYSAVLRLNLQPPREPNTVLLTQIDEKMAFHLLMYFTHWINLYLKAPDVDEHIPKDSHARWIFALLSRVEDNVFADDMNLLRNLARACLGLIEEKFKNENSASKSILRCRMSESSCWLIFTLVADVWKQRDLWQDAEAAMRSCK</sequence>
<dbReference type="InterPro" id="IPR035426">
    <property type="entry name" value="Gemin2/Brr1"/>
</dbReference>
<dbReference type="EMBL" id="MU157825">
    <property type="protein sequence ID" value="KAF9534732.1"/>
    <property type="molecule type" value="Genomic_DNA"/>
</dbReference>
<organism evidence="3 4">
    <name type="scientific">Crepidotus variabilis</name>
    <dbReference type="NCBI Taxonomy" id="179855"/>
    <lineage>
        <taxon>Eukaryota</taxon>
        <taxon>Fungi</taxon>
        <taxon>Dikarya</taxon>
        <taxon>Basidiomycota</taxon>
        <taxon>Agaricomycotina</taxon>
        <taxon>Agaricomycetes</taxon>
        <taxon>Agaricomycetidae</taxon>
        <taxon>Agaricales</taxon>
        <taxon>Agaricineae</taxon>
        <taxon>Crepidotaceae</taxon>
        <taxon>Crepidotus</taxon>
    </lineage>
</organism>
<evidence type="ECO:0000256" key="2">
    <source>
        <dbReference type="SAM" id="MobiDB-lite"/>
    </source>
</evidence>
<evidence type="ECO:0000313" key="4">
    <source>
        <dbReference type="Proteomes" id="UP000807306"/>
    </source>
</evidence>
<dbReference type="GO" id="GO:0005634">
    <property type="term" value="C:nucleus"/>
    <property type="evidence" value="ECO:0007669"/>
    <property type="project" value="TreeGrafter"/>
</dbReference>
<dbReference type="GO" id="GO:0032797">
    <property type="term" value="C:SMN complex"/>
    <property type="evidence" value="ECO:0007669"/>
    <property type="project" value="TreeGrafter"/>
</dbReference>
<accession>A0A9P6ETT0</accession>
<comment type="similarity">
    <text evidence="1">Belongs to the gemin-2 family.</text>
</comment>
<reference evidence="3" key="1">
    <citation type="submission" date="2020-11" db="EMBL/GenBank/DDBJ databases">
        <authorList>
            <consortium name="DOE Joint Genome Institute"/>
            <person name="Ahrendt S."/>
            <person name="Riley R."/>
            <person name="Andreopoulos W."/>
            <person name="Labutti K."/>
            <person name="Pangilinan J."/>
            <person name="Ruiz-Duenas F.J."/>
            <person name="Barrasa J.M."/>
            <person name="Sanchez-Garcia M."/>
            <person name="Camarero S."/>
            <person name="Miyauchi S."/>
            <person name="Serrano A."/>
            <person name="Linde D."/>
            <person name="Babiker R."/>
            <person name="Drula E."/>
            <person name="Ayuso-Fernandez I."/>
            <person name="Pacheco R."/>
            <person name="Padilla G."/>
            <person name="Ferreira P."/>
            <person name="Barriuso J."/>
            <person name="Kellner H."/>
            <person name="Castanera R."/>
            <person name="Alfaro M."/>
            <person name="Ramirez L."/>
            <person name="Pisabarro A.G."/>
            <person name="Kuo A."/>
            <person name="Tritt A."/>
            <person name="Lipzen A."/>
            <person name="He G."/>
            <person name="Yan M."/>
            <person name="Ng V."/>
            <person name="Cullen D."/>
            <person name="Martin F."/>
            <person name="Rosso M.-N."/>
            <person name="Henrissat B."/>
            <person name="Hibbett D."/>
            <person name="Martinez A.T."/>
            <person name="Grigoriev I.V."/>
        </authorList>
    </citation>
    <scope>NUCLEOTIDE SEQUENCE</scope>
    <source>
        <strain evidence="3">CBS 506.95</strain>
    </source>
</reference>
<dbReference type="PANTHER" id="PTHR12794">
    <property type="entry name" value="GEMIN2"/>
    <property type="match status" value="1"/>
</dbReference>
<dbReference type="AlphaFoldDB" id="A0A9P6ETT0"/>
<evidence type="ECO:0008006" key="5">
    <source>
        <dbReference type="Google" id="ProtNLM"/>
    </source>
</evidence>
<gene>
    <name evidence="3" type="ORF">CPB83DRAFT_211992</name>
</gene>
<feature type="region of interest" description="Disordered" evidence="2">
    <location>
        <begin position="1"/>
        <end position="34"/>
    </location>
</feature>
<proteinExistence type="inferred from homology"/>
<evidence type="ECO:0000256" key="1">
    <source>
        <dbReference type="ARBA" id="ARBA00025758"/>
    </source>
</evidence>
<dbReference type="Proteomes" id="UP000807306">
    <property type="component" value="Unassembled WGS sequence"/>
</dbReference>
<dbReference type="OrthoDB" id="428895at2759"/>
<dbReference type="Gene3D" id="1.20.58.1070">
    <property type="match status" value="1"/>
</dbReference>
<evidence type="ECO:0000313" key="3">
    <source>
        <dbReference type="EMBL" id="KAF9534732.1"/>
    </source>
</evidence>
<dbReference type="Pfam" id="PF04938">
    <property type="entry name" value="SIP1"/>
    <property type="match status" value="1"/>
</dbReference>
<dbReference type="GO" id="GO:0000387">
    <property type="term" value="P:spliceosomal snRNP assembly"/>
    <property type="evidence" value="ECO:0007669"/>
    <property type="project" value="InterPro"/>
</dbReference>
<comment type="caution">
    <text evidence="3">The sequence shown here is derived from an EMBL/GenBank/DDBJ whole genome shotgun (WGS) entry which is preliminary data.</text>
</comment>
<dbReference type="PANTHER" id="PTHR12794:SF0">
    <property type="entry name" value="GEM-ASSOCIATED PROTEIN 2"/>
    <property type="match status" value="1"/>
</dbReference>